<dbReference type="SUPFAM" id="SSF52540">
    <property type="entry name" value="P-loop containing nucleoside triphosphate hydrolases"/>
    <property type="match status" value="1"/>
</dbReference>
<dbReference type="Gene3D" id="3.40.50.300">
    <property type="entry name" value="P-loop containing nucleotide triphosphate hydrolases"/>
    <property type="match status" value="1"/>
</dbReference>
<name>A0A6A6DRB9_9PEZI</name>
<evidence type="ECO:0000256" key="6">
    <source>
        <dbReference type="ARBA" id="ARBA00023242"/>
    </source>
</evidence>
<dbReference type="EMBL" id="ML994657">
    <property type="protein sequence ID" value="KAF2180500.1"/>
    <property type="molecule type" value="Genomic_DNA"/>
</dbReference>
<feature type="compositionally biased region" description="Polar residues" evidence="7">
    <location>
        <begin position="61"/>
        <end position="75"/>
    </location>
</feature>
<reference evidence="9" key="1">
    <citation type="journal article" date="2020" name="Stud. Mycol.">
        <title>101 Dothideomycetes genomes: a test case for predicting lifestyles and emergence of pathogens.</title>
        <authorList>
            <person name="Haridas S."/>
            <person name="Albert R."/>
            <person name="Binder M."/>
            <person name="Bloem J."/>
            <person name="Labutti K."/>
            <person name="Salamov A."/>
            <person name="Andreopoulos B."/>
            <person name="Baker S."/>
            <person name="Barry K."/>
            <person name="Bills G."/>
            <person name="Bluhm B."/>
            <person name="Cannon C."/>
            <person name="Castanera R."/>
            <person name="Culley D."/>
            <person name="Daum C."/>
            <person name="Ezra D."/>
            <person name="Gonzalez J."/>
            <person name="Henrissat B."/>
            <person name="Kuo A."/>
            <person name="Liang C."/>
            <person name="Lipzen A."/>
            <person name="Lutzoni F."/>
            <person name="Magnuson J."/>
            <person name="Mondo S."/>
            <person name="Nolan M."/>
            <person name="Ohm R."/>
            <person name="Pangilinan J."/>
            <person name="Park H.-J."/>
            <person name="Ramirez L."/>
            <person name="Alfaro M."/>
            <person name="Sun H."/>
            <person name="Tritt A."/>
            <person name="Yoshinaga Y."/>
            <person name="Zwiers L.-H."/>
            <person name="Turgeon B."/>
            <person name="Goodwin S."/>
            <person name="Spatafora J."/>
            <person name="Crous P."/>
            <person name="Grigoriev I."/>
        </authorList>
    </citation>
    <scope>NUCLEOTIDE SEQUENCE</scope>
    <source>
        <strain evidence="9">CBS 207.26</strain>
    </source>
</reference>
<evidence type="ECO:0000256" key="5">
    <source>
        <dbReference type="ARBA" id="ARBA00023125"/>
    </source>
</evidence>
<organism evidence="9 10">
    <name type="scientific">Zopfia rhizophila CBS 207.26</name>
    <dbReference type="NCBI Taxonomy" id="1314779"/>
    <lineage>
        <taxon>Eukaryota</taxon>
        <taxon>Fungi</taxon>
        <taxon>Dikarya</taxon>
        <taxon>Ascomycota</taxon>
        <taxon>Pezizomycotina</taxon>
        <taxon>Dothideomycetes</taxon>
        <taxon>Dothideomycetes incertae sedis</taxon>
        <taxon>Zopfiaceae</taxon>
        <taxon>Zopfia</taxon>
    </lineage>
</organism>
<evidence type="ECO:0000259" key="8">
    <source>
        <dbReference type="SMART" id="SM00382"/>
    </source>
</evidence>
<comment type="similarity">
    <text evidence="2">Belongs to the ORC4 family.</text>
</comment>
<dbReference type="Proteomes" id="UP000800200">
    <property type="component" value="Unassembled WGS sequence"/>
</dbReference>
<evidence type="ECO:0000256" key="2">
    <source>
        <dbReference type="ARBA" id="ARBA00005334"/>
    </source>
</evidence>
<sequence length="852" mass="93082">MDDSRRSSKRRKVDNPGRNPSSPLAEKPAQRASGRLATRNMSLGPGNVLEEGASPLRKTRASNSNLNTPSKTANGISRKRVQGERQDVYDDIDGALGIEPPAPKSVGTPRKTPRKKAVLDPSLPNPFKKTPKADAASKGDKVDGSQKYVTTPKFSKTSTSLKGGGASGRSFRSFVNGYKHGNNSEEDVQDELAADVTTPSGRKRGTRVASGLANGSPAAQNATPLRSVCRSSRRIAEVAEEREESEVLRVNGVNGATPSKSQTSRRAVNRKGPKAAVVEIEDESSIRTPSESSRQRGTDQYFEDELGDRSPPSRTRSARARRKSNRVDHISNREEVFAISEDESAEDAPSEVNDHGEDHMDVDGGSILDPTEPSPLNPIPAQKEKEAQQLIHGDMTQGRELDLLKSIVIERITAKRAAPLVGLDKQYRTVHQLVQHTITAGEGNSMLLIGARGSGKTALVNKVLSEATKDNSEDFHTVRLNGFIHTDDKIALREIWRQLGKEMEIEDDGSIGKNYGDTLQTLLALLSHPSEHTGVWTEEVTKAIVFVMDEFDLFAYHPRQTLLYNLFDIAQSRKAPIAILGLTTRIDVVNMLEKRVKSRFSQRYVHLSLARTFTAFQERCKASLLVEPGQLSVEERVILCSTLETTPRKKSKKCPKDQDIISGWNENISSLFTSKSFLTTHLAPHYYRTKSIPAVLTSFLIPTSTLISSLHPPDLATSLAPPDSKLHILPTLSTLALSLLIAAARLDIIHDSDTCNFNMAYDEYVTIASKARIQSAAGGATASGSATKVWGKEVARREWEDLVELGFIIPVSGGGNGGFGMVKVDIALEEIGALIAGEKGVEKVLERWCKQL</sequence>
<gene>
    <name evidence="9" type="ORF">K469DRAFT_753206</name>
</gene>
<dbReference type="GO" id="GO:0006270">
    <property type="term" value="P:DNA replication initiation"/>
    <property type="evidence" value="ECO:0007669"/>
    <property type="project" value="TreeGrafter"/>
</dbReference>
<feature type="region of interest" description="Disordered" evidence="7">
    <location>
        <begin position="1"/>
        <end position="149"/>
    </location>
</feature>
<dbReference type="OrthoDB" id="343623at2759"/>
<evidence type="ECO:0000256" key="4">
    <source>
        <dbReference type="ARBA" id="ARBA00022705"/>
    </source>
</evidence>
<feature type="compositionally biased region" description="Basic and acidic residues" evidence="7">
    <location>
        <begin position="131"/>
        <end position="144"/>
    </location>
</feature>
<accession>A0A6A6DRB9</accession>
<feature type="compositionally biased region" description="Polar residues" evidence="7">
    <location>
        <begin position="254"/>
        <end position="266"/>
    </location>
</feature>
<dbReference type="InterPro" id="IPR041664">
    <property type="entry name" value="AAA_16"/>
</dbReference>
<dbReference type="InterPro" id="IPR032705">
    <property type="entry name" value="ORC4_C"/>
</dbReference>
<evidence type="ECO:0000313" key="9">
    <source>
        <dbReference type="EMBL" id="KAF2180500.1"/>
    </source>
</evidence>
<evidence type="ECO:0000256" key="7">
    <source>
        <dbReference type="SAM" id="MobiDB-lite"/>
    </source>
</evidence>
<feature type="domain" description="AAA+ ATPase" evidence="8">
    <location>
        <begin position="442"/>
        <end position="592"/>
    </location>
</feature>
<protein>
    <recommendedName>
        <fullName evidence="3">Origin recognition complex subunit 4</fullName>
    </recommendedName>
</protein>
<dbReference type="PANTHER" id="PTHR12087">
    <property type="entry name" value="ORIGIN RECOGNITION COMPLEX SUBUNIT 4"/>
    <property type="match status" value="1"/>
</dbReference>
<dbReference type="FunFam" id="3.40.50.300:FF:001597">
    <property type="entry name" value="Origin recognition complex subunit Orc4"/>
    <property type="match status" value="1"/>
</dbReference>
<evidence type="ECO:0000313" key="10">
    <source>
        <dbReference type="Proteomes" id="UP000800200"/>
    </source>
</evidence>
<dbReference type="Pfam" id="PF14629">
    <property type="entry name" value="ORC4_C"/>
    <property type="match status" value="1"/>
</dbReference>
<feature type="region of interest" description="Disordered" evidence="7">
    <location>
        <begin position="177"/>
        <end position="326"/>
    </location>
</feature>
<dbReference type="GO" id="GO:0003688">
    <property type="term" value="F:DNA replication origin binding"/>
    <property type="evidence" value="ECO:0007669"/>
    <property type="project" value="TreeGrafter"/>
</dbReference>
<keyword evidence="4" id="KW-0235">DNA replication</keyword>
<dbReference type="PANTHER" id="PTHR12087:SF0">
    <property type="entry name" value="ORIGIN RECOGNITION COMPLEX SUBUNIT 4"/>
    <property type="match status" value="1"/>
</dbReference>
<keyword evidence="10" id="KW-1185">Reference proteome</keyword>
<dbReference type="GO" id="GO:0005664">
    <property type="term" value="C:nuclear origin of replication recognition complex"/>
    <property type="evidence" value="ECO:0007669"/>
    <property type="project" value="TreeGrafter"/>
</dbReference>
<feature type="compositionally biased region" description="Acidic residues" evidence="7">
    <location>
        <begin position="184"/>
        <end position="193"/>
    </location>
</feature>
<dbReference type="AlphaFoldDB" id="A0A6A6DRB9"/>
<dbReference type="InterPro" id="IPR016527">
    <property type="entry name" value="ORC4"/>
</dbReference>
<keyword evidence="6" id="KW-0539">Nucleus</keyword>
<keyword evidence="5" id="KW-0238">DNA-binding</keyword>
<dbReference type="SMART" id="SM00382">
    <property type="entry name" value="AAA"/>
    <property type="match status" value="1"/>
</dbReference>
<proteinExistence type="inferred from homology"/>
<dbReference type="InterPro" id="IPR027417">
    <property type="entry name" value="P-loop_NTPase"/>
</dbReference>
<dbReference type="Pfam" id="PF13191">
    <property type="entry name" value="AAA_16"/>
    <property type="match status" value="1"/>
</dbReference>
<evidence type="ECO:0000256" key="1">
    <source>
        <dbReference type="ARBA" id="ARBA00004123"/>
    </source>
</evidence>
<comment type="subcellular location">
    <subcellularLocation>
        <location evidence="1">Nucleus</location>
    </subcellularLocation>
</comment>
<evidence type="ECO:0000256" key="3">
    <source>
        <dbReference type="ARBA" id="ARBA00019083"/>
    </source>
</evidence>
<dbReference type="InterPro" id="IPR003593">
    <property type="entry name" value="AAA+_ATPase"/>
</dbReference>